<keyword evidence="3" id="KW-1185">Reference proteome</keyword>
<feature type="region of interest" description="Disordered" evidence="1">
    <location>
        <begin position="1"/>
        <end position="218"/>
    </location>
</feature>
<reference evidence="2" key="1">
    <citation type="journal article" date="2020" name="Stud. Mycol.">
        <title>101 Dothideomycetes genomes: a test case for predicting lifestyles and emergence of pathogens.</title>
        <authorList>
            <person name="Haridas S."/>
            <person name="Albert R."/>
            <person name="Binder M."/>
            <person name="Bloem J."/>
            <person name="Labutti K."/>
            <person name="Salamov A."/>
            <person name="Andreopoulos B."/>
            <person name="Baker S."/>
            <person name="Barry K."/>
            <person name="Bills G."/>
            <person name="Bluhm B."/>
            <person name="Cannon C."/>
            <person name="Castanera R."/>
            <person name="Culley D."/>
            <person name="Daum C."/>
            <person name="Ezra D."/>
            <person name="Gonzalez J."/>
            <person name="Henrissat B."/>
            <person name="Kuo A."/>
            <person name="Liang C."/>
            <person name="Lipzen A."/>
            <person name="Lutzoni F."/>
            <person name="Magnuson J."/>
            <person name="Mondo S."/>
            <person name="Nolan M."/>
            <person name="Ohm R."/>
            <person name="Pangilinan J."/>
            <person name="Park H.-J."/>
            <person name="Ramirez L."/>
            <person name="Alfaro M."/>
            <person name="Sun H."/>
            <person name="Tritt A."/>
            <person name="Yoshinaga Y."/>
            <person name="Zwiers L.-H."/>
            <person name="Turgeon B."/>
            <person name="Goodwin S."/>
            <person name="Spatafora J."/>
            <person name="Crous P."/>
            <person name="Grigoriev I."/>
        </authorList>
    </citation>
    <scope>NUCLEOTIDE SEQUENCE</scope>
    <source>
        <strain evidence="2">CBS 125425</strain>
    </source>
</reference>
<proteinExistence type="predicted"/>
<feature type="compositionally biased region" description="Low complexity" evidence="1">
    <location>
        <begin position="56"/>
        <end position="71"/>
    </location>
</feature>
<evidence type="ECO:0000256" key="1">
    <source>
        <dbReference type="SAM" id="MobiDB-lite"/>
    </source>
</evidence>
<dbReference type="EMBL" id="ML996154">
    <property type="protein sequence ID" value="KAF2733928.1"/>
    <property type="molecule type" value="Genomic_DNA"/>
</dbReference>
<dbReference type="Proteomes" id="UP000799444">
    <property type="component" value="Unassembled WGS sequence"/>
</dbReference>
<gene>
    <name evidence="2" type="ORF">EJ04DRAFT_577243</name>
</gene>
<comment type="caution">
    <text evidence="2">The sequence shown here is derived from an EMBL/GenBank/DDBJ whole genome shotgun (WGS) entry which is preliminary data.</text>
</comment>
<dbReference type="OrthoDB" id="5383057at2759"/>
<feature type="compositionally biased region" description="Low complexity" evidence="1">
    <location>
        <begin position="187"/>
        <end position="197"/>
    </location>
</feature>
<evidence type="ECO:0000313" key="3">
    <source>
        <dbReference type="Proteomes" id="UP000799444"/>
    </source>
</evidence>
<sequence length="218" mass="21661">MSTSAGQKVTTDPKSKQEIPEAVGIVTSDSLAGESLKSGGAFGEGNPHAAASKQPSAGTTTNNTDTSGATTLPPAVDAEAREAQEGWSENAQLNAGRGLGKEAGVGPTYATTGSTGTTNSSSDPEAVTGGYAGAADSARNPGELKPKGKNLTEGGFDDSAPNASFNQDIGGKNDPGRVAEANYQLRDAQQGADAAGGPRQSAVTGDTAFDALKSEEAT</sequence>
<dbReference type="AlphaFoldDB" id="A0A9P4QZ90"/>
<organism evidence="2 3">
    <name type="scientific">Polyplosphaeria fusca</name>
    <dbReference type="NCBI Taxonomy" id="682080"/>
    <lineage>
        <taxon>Eukaryota</taxon>
        <taxon>Fungi</taxon>
        <taxon>Dikarya</taxon>
        <taxon>Ascomycota</taxon>
        <taxon>Pezizomycotina</taxon>
        <taxon>Dothideomycetes</taxon>
        <taxon>Pleosporomycetidae</taxon>
        <taxon>Pleosporales</taxon>
        <taxon>Tetraplosphaeriaceae</taxon>
        <taxon>Polyplosphaeria</taxon>
    </lineage>
</organism>
<accession>A0A9P4QZ90</accession>
<feature type="compositionally biased region" description="Low complexity" evidence="1">
    <location>
        <begin position="111"/>
        <end position="122"/>
    </location>
</feature>
<evidence type="ECO:0000313" key="2">
    <source>
        <dbReference type="EMBL" id="KAF2733928.1"/>
    </source>
</evidence>
<feature type="compositionally biased region" description="Polar residues" evidence="1">
    <location>
        <begin position="1"/>
        <end position="10"/>
    </location>
</feature>
<protein>
    <submittedName>
        <fullName evidence="2">Uncharacterized protein</fullName>
    </submittedName>
</protein>
<name>A0A9P4QZ90_9PLEO</name>